<name>A0A6C0JBY2_9ZZZZ</name>
<proteinExistence type="predicted"/>
<organism evidence="1">
    <name type="scientific">viral metagenome</name>
    <dbReference type="NCBI Taxonomy" id="1070528"/>
    <lineage>
        <taxon>unclassified sequences</taxon>
        <taxon>metagenomes</taxon>
        <taxon>organismal metagenomes</taxon>
    </lineage>
</organism>
<sequence>MPRKYQRKYQKRQTGSGCAVDPVINVPCSQNVDVSVYGNPCSMFSNNNVQNKVGGGYYLDVGKSIGGQAPVNAVFDQNAPIVAPKQAHQYPTPFYMQQTGGAYQYITNPSTGRKVRLDGKIGKQVLKNYLNMTGGAEGLESNFSGDMNNRTFGCRQPDWNPNCV</sequence>
<protein>
    <submittedName>
        <fullName evidence="1">Uncharacterized protein</fullName>
    </submittedName>
</protein>
<dbReference type="EMBL" id="MN740374">
    <property type="protein sequence ID" value="QHU03325.1"/>
    <property type="molecule type" value="Genomic_DNA"/>
</dbReference>
<dbReference type="AlphaFoldDB" id="A0A6C0JBY2"/>
<accession>A0A6C0JBY2</accession>
<reference evidence="1" key="1">
    <citation type="journal article" date="2020" name="Nature">
        <title>Giant virus diversity and host interactions through global metagenomics.</title>
        <authorList>
            <person name="Schulz F."/>
            <person name="Roux S."/>
            <person name="Paez-Espino D."/>
            <person name="Jungbluth S."/>
            <person name="Walsh D.A."/>
            <person name="Denef V.J."/>
            <person name="McMahon K.D."/>
            <person name="Konstantinidis K.T."/>
            <person name="Eloe-Fadrosh E.A."/>
            <person name="Kyrpides N.C."/>
            <person name="Woyke T."/>
        </authorList>
    </citation>
    <scope>NUCLEOTIDE SEQUENCE</scope>
    <source>
        <strain evidence="1">GVMAG-M-3300026093-6</strain>
    </source>
</reference>
<evidence type="ECO:0000313" key="1">
    <source>
        <dbReference type="EMBL" id="QHU03325.1"/>
    </source>
</evidence>